<feature type="domain" description="SGNH" evidence="2">
    <location>
        <begin position="143"/>
        <end position="379"/>
    </location>
</feature>
<dbReference type="PANTHER" id="PTHR23028:SF53">
    <property type="entry name" value="ACYL_TRANSF_3 DOMAIN-CONTAINING PROTEIN"/>
    <property type="match status" value="1"/>
</dbReference>
<proteinExistence type="predicted"/>
<keyword evidence="1" id="KW-1133">Transmembrane helix</keyword>
<feature type="transmembrane region" description="Helical" evidence="1">
    <location>
        <begin position="57"/>
        <end position="76"/>
    </location>
</feature>
<dbReference type="WBParaSite" id="ACAC_0000474601-mRNA-1">
    <property type="protein sequence ID" value="ACAC_0000474601-mRNA-1"/>
    <property type="gene ID" value="ACAC_0000474601"/>
</dbReference>
<reference evidence="3" key="1">
    <citation type="submission" date="2012-09" db="EMBL/GenBank/DDBJ databases">
        <authorList>
            <person name="Martin A.A."/>
        </authorList>
    </citation>
    <scope>NUCLEOTIDE SEQUENCE</scope>
</reference>
<feature type="transmembrane region" description="Helical" evidence="1">
    <location>
        <begin position="26"/>
        <end position="45"/>
    </location>
</feature>
<evidence type="ECO:0000313" key="3">
    <source>
        <dbReference type="Proteomes" id="UP000035642"/>
    </source>
</evidence>
<evidence type="ECO:0000313" key="4">
    <source>
        <dbReference type="WBParaSite" id="ACAC_0000474601-mRNA-1"/>
    </source>
</evidence>
<organism evidence="3 4">
    <name type="scientific">Angiostrongylus cantonensis</name>
    <name type="common">Rat lungworm</name>
    <dbReference type="NCBI Taxonomy" id="6313"/>
    <lineage>
        <taxon>Eukaryota</taxon>
        <taxon>Metazoa</taxon>
        <taxon>Ecdysozoa</taxon>
        <taxon>Nematoda</taxon>
        <taxon>Chromadorea</taxon>
        <taxon>Rhabditida</taxon>
        <taxon>Rhabditina</taxon>
        <taxon>Rhabditomorpha</taxon>
        <taxon>Strongyloidea</taxon>
        <taxon>Metastrongylidae</taxon>
        <taxon>Angiostrongylus</taxon>
    </lineage>
</organism>
<dbReference type="Proteomes" id="UP000035642">
    <property type="component" value="Unassembled WGS sequence"/>
</dbReference>
<evidence type="ECO:0000256" key="1">
    <source>
        <dbReference type="SAM" id="Phobius"/>
    </source>
</evidence>
<sequence>MGKLSYSLYLIHWPIYIIVKTQLPNSIMSLHIGVVTAVIASVLLTETFEKFYLRADMKTIFCLILSLYAIIGAFYMNEMPKKLLINGSQRINEMFTPVCTLKNFDSHEICDIPFNRMNLSTEEIIRIDDFNCANDMTQLFYGRCSYRSDFAPWGWCDLSSENRTSVHKILVIGNSYAANQGRIVHEMCANSNVEVKIFQQNACEVLRVTMEYYHCRDSRRIFYEAVRQYNPDVLFILTRHLGWMELPTTTSNEAVAMIVSTAAAILRDLSQVVTDRIFVLHAIPRQKFNIHLNPSDVLGVGKVLDQMSFISQSLNLALARTITEKAVASCRKCRVIDYTQVFTVNNTYKTFDERTLLAYVNCQLHFTPYGLHRLRPFFKRICDNISYSRII</sequence>
<evidence type="ECO:0000259" key="2">
    <source>
        <dbReference type="Pfam" id="PF19040"/>
    </source>
</evidence>
<dbReference type="InterPro" id="IPR050879">
    <property type="entry name" value="Acyltransferase_3"/>
</dbReference>
<protein>
    <submittedName>
        <fullName evidence="4">SGNH domain-containing protein</fullName>
    </submittedName>
</protein>
<dbReference type="InterPro" id="IPR043968">
    <property type="entry name" value="SGNH"/>
</dbReference>
<keyword evidence="3" id="KW-1185">Reference proteome</keyword>
<dbReference type="Pfam" id="PF19040">
    <property type="entry name" value="SGNH"/>
    <property type="match status" value="1"/>
</dbReference>
<keyword evidence="1" id="KW-0812">Transmembrane</keyword>
<reference evidence="4" key="2">
    <citation type="submission" date="2017-02" db="UniProtKB">
        <authorList>
            <consortium name="WormBaseParasite"/>
        </authorList>
    </citation>
    <scope>IDENTIFICATION</scope>
</reference>
<dbReference type="PANTHER" id="PTHR23028">
    <property type="entry name" value="ACETYLTRANSFERASE"/>
    <property type="match status" value="1"/>
</dbReference>
<dbReference type="STRING" id="6313.A0A0K0D3V1"/>
<keyword evidence="1" id="KW-0472">Membrane</keyword>
<dbReference type="AlphaFoldDB" id="A0A0K0D3V1"/>
<dbReference type="GO" id="GO:0016020">
    <property type="term" value="C:membrane"/>
    <property type="evidence" value="ECO:0007669"/>
    <property type="project" value="TreeGrafter"/>
</dbReference>
<accession>A0A0K0D3V1</accession>
<name>A0A0K0D3V1_ANGCA</name>
<dbReference type="GO" id="GO:0000271">
    <property type="term" value="P:polysaccharide biosynthetic process"/>
    <property type="evidence" value="ECO:0007669"/>
    <property type="project" value="TreeGrafter"/>
</dbReference>